<accession>A0ABT4ASA9</accession>
<name>A0ABT4ASA9_9ACTN</name>
<dbReference type="RefSeq" id="WP_267560949.1">
    <property type="nucleotide sequence ID" value="NZ_JAPNTZ010000001.1"/>
</dbReference>
<dbReference type="Pfam" id="PF05437">
    <property type="entry name" value="AzlD"/>
    <property type="match status" value="1"/>
</dbReference>
<evidence type="ECO:0000256" key="1">
    <source>
        <dbReference type="SAM" id="Phobius"/>
    </source>
</evidence>
<keyword evidence="1" id="KW-0812">Transmembrane</keyword>
<dbReference type="EMBL" id="JAPNTZ010000001">
    <property type="protein sequence ID" value="MCY1137126.1"/>
    <property type="molecule type" value="Genomic_DNA"/>
</dbReference>
<keyword evidence="3" id="KW-1185">Reference proteome</keyword>
<reference evidence="2" key="1">
    <citation type="submission" date="2022-11" db="EMBL/GenBank/DDBJ databases">
        <authorList>
            <person name="Somphong A."/>
            <person name="Phongsopitanun W."/>
        </authorList>
    </citation>
    <scope>NUCLEOTIDE SEQUENCE</scope>
    <source>
        <strain evidence="2">Pm04-4</strain>
    </source>
</reference>
<evidence type="ECO:0000313" key="3">
    <source>
        <dbReference type="Proteomes" id="UP001151002"/>
    </source>
</evidence>
<gene>
    <name evidence="2" type="ORF">OWR29_03885</name>
</gene>
<dbReference type="InterPro" id="IPR008407">
    <property type="entry name" value="Brnchd-chn_aa_trnsp_AzlD"/>
</dbReference>
<proteinExistence type="predicted"/>
<organism evidence="2 3">
    <name type="scientific">Paractinoplanes pyxinae</name>
    <dbReference type="NCBI Taxonomy" id="2997416"/>
    <lineage>
        <taxon>Bacteria</taxon>
        <taxon>Bacillati</taxon>
        <taxon>Actinomycetota</taxon>
        <taxon>Actinomycetes</taxon>
        <taxon>Micromonosporales</taxon>
        <taxon>Micromonosporaceae</taxon>
        <taxon>Paractinoplanes</taxon>
    </lineage>
</organism>
<sequence length="110" mass="11112">MMWLVILAAAAGTLALRLSFLVAGRHLKLPAWTTRITDLVFPVAIAALLGATLRGVATGGLGDFVALLAGMVVTGLIARRGRSILLAMGAGLATVFVTGLIAVAFAAGTP</sequence>
<comment type="caution">
    <text evidence="2">The sequence shown here is derived from an EMBL/GenBank/DDBJ whole genome shotgun (WGS) entry which is preliminary data.</text>
</comment>
<protein>
    <submittedName>
        <fullName evidence="2">AzlD domain-containing protein</fullName>
    </submittedName>
</protein>
<feature type="transmembrane region" description="Helical" evidence="1">
    <location>
        <begin position="40"/>
        <end position="73"/>
    </location>
</feature>
<keyword evidence="1" id="KW-1133">Transmembrane helix</keyword>
<keyword evidence="1" id="KW-0472">Membrane</keyword>
<feature type="transmembrane region" description="Helical" evidence="1">
    <location>
        <begin position="85"/>
        <end position="107"/>
    </location>
</feature>
<evidence type="ECO:0000313" key="2">
    <source>
        <dbReference type="EMBL" id="MCY1137126.1"/>
    </source>
</evidence>
<dbReference type="Proteomes" id="UP001151002">
    <property type="component" value="Unassembled WGS sequence"/>
</dbReference>